<dbReference type="AlphaFoldDB" id="A0A7U3UZB1"/>
<dbReference type="EMBL" id="AP018365">
    <property type="protein sequence ID" value="BBB01344.1"/>
    <property type="molecule type" value="Genomic_DNA"/>
</dbReference>
<feature type="transmembrane region" description="Helical" evidence="7">
    <location>
        <begin position="183"/>
        <end position="200"/>
    </location>
</feature>
<evidence type="ECO:0000256" key="3">
    <source>
        <dbReference type="ARBA" id="ARBA00022475"/>
    </source>
</evidence>
<feature type="transmembrane region" description="Helical" evidence="7">
    <location>
        <begin position="386"/>
        <end position="405"/>
    </location>
</feature>
<evidence type="ECO:0000256" key="2">
    <source>
        <dbReference type="ARBA" id="ARBA00022448"/>
    </source>
</evidence>
<feature type="transmembrane region" description="Helical" evidence="7">
    <location>
        <begin position="264"/>
        <end position="285"/>
    </location>
</feature>
<evidence type="ECO:0000256" key="6">
    <source>
        <dbReference type="ARBA" id="ARBA00023136"/>
    </source>
</evidence>
<reference evidence="8 9" key="2">
    <citation type="journal article" date="2011" name="J. Antibiot.">
        <title>Furaquinocins I and J: novel polyketide isoprenoid hybrid compounds from Streptomyces reveromyceticus SN-593.</title>
        <authorList>
            <person name="Panthee S."/>
            <person name="Takahashi S."/>
            <person name="Takagi H."/>
            <person name="Nogawa T."/>
            <person name="Oowada E."/>
            <person name="Uramoto M."/>
            <person name="Osada H."/>
        </authorList>
    </citation>
    <scope>NUCLEOTIDE SEQUENCE [LARGE SCALE GENOMIC DNA]</scope>
    <source>
        <strain evidence="8 9">SN-593</strain>
    </source>
</reference>
<keyword evidence="9" id="KW-1185">Reference proteome</keyword>
<evidence type="ECO:0000256" key="7">
    <source>
        <dbReference type="SAM" id="Phobius"/>
    </source>
</evidence>
<protein>
    <submittedName>
        <fullName evidence="8">Putative integral membrane efflux protein</fullName>
    </submittedName>
</protein>
<keyword evidence="4 7" id="KW-0812">Transmembrane</keyword>
<feature type="transmembrane region" description="Helical" evidence="7">
    <location>
        <begin position="23"/>
        <end position="40"/>
    </location>
</feature>
<reference evidence="8 9" key="3">
    <citation type="journal article" date="2011" name="Nat. Chem. Biol.">
        <title>Reveromycin A biosynthesis uses RevG and RevJ for stereospecific spiroacetal formation.</title>
        <authorList>
            <person name="Takahashi S."/>
            <person name="Toyoda A."/>
            <person name="Sekiyama Y."/>
            <person name="Takagi H."/>
            <person name="Nogawa T."/>
            <person name="Uramoto M."/>
            <person name="Suzuki R."/>
            <person name="Koshino H."/>
            <person name="Kumano T."/>
            <person name="Panthee S."/>
            <person name="Dairi T."/>
            <person name="Ishikawa J."/>
            <person name="Ikeda H."/>
            <person name="Sakaki Y."/>
            <person name="Osada H."/>
        </authorList>
    </citation>
    <scope>NUCLEOTIDE SEQUENCE [LARGE SCALE GENOMIC DNA]</scope>
    <source>
        <strain evidence="8 9">SN-593</strain>
    </source>
</reference>
<dbReference type="InterPro" id="IPR036259">
    <property type="entry name" value="MFS_trans_sf"/>
</dbReference>
<evidence type="ECO:0000256" key="5">
    <source>
        <dbReference type="ARBA" id="ARBA00022989"/>
    </source>
</evidence>
<keyword evidence="3" id="KW-1003">Cell membrane</keyword>
<evidence type="ECO:0000256" key="1">
    <source>
        <dbReference type="ARBA" id="ARBA00004651"/>
    </source>
</evidence>
<feature type="transmembrane region" description="Helical" evidence="7">
    <location>
        <begin position="297"/>
        <end position="315"/>
    </location>
</feature>
<dbReference type="Proteomes" id="UP000595703">
    <property type="component" value="Chromosome"/>
</dbReference>
<dbReference type="CDD" id="cd06173">
    <property type="entry name" value="MFS_MefA_like"/>
    <property type="match status" value="1"/>
</dbReference>
<sequence length="430" mass="44941">MPRPAPGAPLLSATFSSLRTRNYRLFFFGQLVSMSGTWMQTVAQSLLVLSLSHSGSVLGLTVAARFGPLFLLGPQGGVIADRMDKQRVLYVTQFLSGVLACAFGVITQLGAMHVWIIYVLAVLLGLVEVFDTPVRQSFIPELVSDGQIGNAVSLNSVSGNLARVLGAAAGGAAAGALGLTLCFYLNAVSFAAVLATLAMMDKSAIRGRPPRPRAKGELRAGLRYVRRSPDLLVPLVMLTVAGTLAWEFQVTVPLIATDTFGGGASTYGIMTAAMGVGAIVGGLTAATRRPTGSRTRLPYAAIGWGLAIDFAALAPTRAVEYVALAFVGYGAITFNSMAKTTLQLAAAPEMRGRVMALWALGWQGSTPIGAPLVGRVGAAFGARFSLLAGGVPCLLMGIAVLAAVAPSRRARRERRAHLQPRVTTAPEAED</sequence>
<feature type="transmembrane region" description="Helical" evidence="7">
    <location>
        <begin position="321"/>
        <end position="342"/>
    </location>
</feature>
<reference evidence="8 9" key="1">
    <citation type="journal article" date="2010" name="J. Bacteriol.">
        <title>Biochemical characterization of a novel indole prenyltransferase from Streptomyces sp. SN-593.</title>
        <authorList>
            <person name="Takahashi S."/>
            <person name="Takagi H."/>
            <person name="Toyoda A."/>
            <person name="Uramoto M."/>
            <person name="Nogawa T."/>
            <person name="Ueki M."/>
            <person name="Sakaki Y."/>
            <person name="Osada H."/>
        </authorList>
    </citation>
    <scope>NUCLEOTIDE SEQUENCE [LARGE SCALE GENOMIC DNA]</scope>
    <source>
        <strain evidence="8 9">SN-593</strain>
    </source>
</reference>
<reference evidence="8 9" key="4">
    <citation type="journal article" date="2020" name="Sci. Rep.">
        <title>beta-carboline chemical signals induce reveromycin production through a LuxR family regulator in Streptomyces sp. SN-593.</title>
        <authorList>
            <person name="Panthee S."/>
            <person name="Kito N."/>
            <person name="Hayashi T."/>
            <person name="Shimizu T."/>
            <person name="Ishikawa J."/>
            <person name="Hamamoto H."/>
            <person name="Osada H."/>
            <person name="Takahashi S."/>
        </authorList>
    </citation>
    <scope>NUCLEOTIDE SEQUENCE [LARGE SCALE GENOMIC DNA]</scope>
    <source>
        <strain evidence="8 9">SN-593</strain>
    </source>
</reference>
<dbReference type="Gene3D" id="1.20.1250.20">
    <property type="entry name" value="MFS general substrate transporter like domains"/>
    <property type="match status" value="1"/>
</dbReference>
<accession>A0A7U3UZB1</accession>
<evidence type="ECO:0000313" key="8">
    <source>
        <dbReference type="EMBL" id="BBB01344.1"/>
    </source>
</evidence>
<dbReference type="PANTHER" id="PTHR23513">
    <property type="entry name" value="INTEGRAL MEMBRANE EFFLUX PROTEIN-RELATED"/>
    <property type="match status" value="1"/>
</dbReference>
<name>A0A7U3UZB1_9ACTN</name>
<gene>
    <name evidence="8" type="ORF">RVR_8712</name>
</gene>
<dbReference type="InterPro" id="IPR010290">
    <property type="entry name" value="TM_effector"/>
</dbReference>
<dbReference type="GO" id="GO:0005886">
    <property type="term" value="C:plasma membrane"/>
    <property type="evidence" value="ECO:0007669"/>
    <property type="project" value="UniProtKB-SubCell"/>
</dbReference>
<keyword evidence="6 7" id="KW-0472">Membrane</keyword>
<dbReference type="PANTHER" id="PTHR23513:SF11">
    <property type="entry name" value="STAPHYLOFERRIN A TRANSPORTER"/>
    <property type="match status" value="1"/>
</dbReference>
<evidence type="ECO:0000256" key="4">
    <source>
        <dbReference type="ARBA" id="ARBA00022692"/>
    </source>
</evidence>
<proteinExistence type="predicted"/>
<organism evidence="8 9">
    <name type="scientific">Actinacidiphila reveromycinica</name>
    <dbReference type="NCBI Taxonomy" id="659352"/>
    <lineage>
        <taxon>Bacteria</taxon>
        <taxon>Bacillati</taxon>
        <taxon>Actinomycetota</taxon>
        <taxon>Actinomycetes</taxon>
        <taxon>Kitasatosporales</taxon>
        <taxon>Streptomycetaceae</taxon>
        <taxon>Actinacidiphila</taxon>
    </lineage>
</organism>
<dbReference type="SUPFAM" id="SSF103473">
    <property type="entry name" value="MFS general substrate transporter"/>
    <property type="match status" value="1"/>
</dbReference>
<evidence type="ECO:0000313" key="9">
    <source>
        <dbReference type="Proteomes" id="UP000595703"/>
    </source>
</evidence>
<feature type="transmembrane region" description="Helical" evidence="7">
    <location>
        <begin position="231"/>
        <end position="252"/>
    </location>
</feature>
<dbReference type="RefSeq" id="WP_202237252.1">
    <property type="nucleotide sequence ID" value="NZ_AP018365.1"/>
</dbReference>
<keyword evidence="2" id="KW-0813">Transport</keyword>
<dbReference type="Pfam" id="PF05977">
    <property type="entry name" value="MFS_3"/>
    <property type="match status" value="1"/>
</dbReference>
<keyword evidence="5 7" id="KW-1133">Transmembrane helix</keyword>
<comment type="subcellular location">
    <subcellularLocation>
        <location evidence="1">Cell membrane</location>
        <topology evidence="1">Multi-pass membrane protein</topology>
    </subcellularLocation>
</comment>
<feature type="transmembrane region" description="Helical" evidence="7">
    <location>
        <begin position="354"/>
        <end position="374"/>
    </location>
</feature>
<dbReference type="KEGG" id="arev:RVR_8712"/>